<dbReference type="Gene3D" id="3.90.180.10">
    <property type="entry name" value="Medium-chain alcohol dehydrogenases, catalytic domain"/>
    <property type="match status" value="1"/>
</dbReference>
<sequence>MKKSLSSRLVTNNNIIINDEATKFDEVLKKLETTKQQKYHLKKQRQLEYHQQQQQNQLNVSNMGYNEKQRQQQYQAHDTTVDDDRNNPTSYCSNEPSFCNSSYYQNQNDNHHPQQQRERGATVESNESSHVTDDTSDDDGCVVQAVSIDGGANNVTHSSSLRSMGIIANSNNGNSNTNEVVHSRQSFIDRRDDTAYYEQDSVQSFIESAHGHNDTNPSTCNSYSPNTNATGSSGTLPSVTPATDSVGSSRISTSVCFGEEEGRLPDAILKLDRRHDIPRPRHKNDVLVEIEASTIDKRTLMNRPGVRCVKDLPTTGIETTGVDCIGRVVQLTTHARAIYGVSLDDRVAGIYPFEYRCEEGGAGHGMGGGSSGGIRKVYNRYELLDANFLVTNVPRHVDGAEATTLTRLYMTAFQSIQLGILHTQINSIDRYDLRQLKGHSILVQNGHTALGLALIELATLLGANQIFATAPTKLHSLLREVGAIPLGADTFGWELFLTEKLRLVLMQEMPTPDNFETFVSIVDDTKGSIIHIQQNGRQGEDEREFAVNTEDVSCDGLYLQTLAEKARAAVSTAKFHIRLACCTQFLTYGGVWTSSKEDPYLWKEDLRFLFSLLSEGSLRPRVDERICLEDVGDAQDRIELYGKQGTIVCLPFKTSTETAFATAPVSSDAQWNRAVACKIDEYNSAPVSAYTKEDNAEAPSMSKTTNYEVDRFAIDAGYAKDPMTLSDFHYLFTPRQVKRSPLSLHDSPTSQHHALTTNLKDGFATDTRSVVYSDDLSSEYRHNTSPIAGDRYVLSDNSGTTKERCYFGEVTPDAIQITDNKSTSRRERLRQKIAKDRRAKMRPNHAMVTDDVSMASSVVFKDSKDERDWRKSRRVARTKGSRIHSKTPTVKEHRPMYECVETSDEGVCDSSMSTTSSPNAVEAFHVFNISKKKVNKSGDFEARLNMYEIDVKTNDAKEDNFQRLMSKWKTIEDKGQGS</sequence>
<feature type="compositionally biased region" description="Polar residues" evidence="2">
    <location>
        <begin position="87"/>
        <end position="104"/>
    </location>
</feature>
<feature type="compositionally biased region" description="Basic residues" evidence="2">
    <location>
        <begin position="827"/>
        <end position="842"/>
    </location>
</feature>
<gene>
    <name evidence="3" type="ORF">THAPSDRAFT_11548</name>
</gene>
<dbReference type="GeneID" id="7448544"/>
<proteinExistence type="predicted"/>
<feature type="region of interest" description="Disordered" evidence="2">
    <location>
        <begin position="208"/>
        <end position="246"/>
    </location>
</feature>
<keyword evidence="1" id="KW-0560">Oxidoreductase</keyword>
<accession>B8CEV1</accession>
<feature type="compositionally biased region" description="Basic and acidic residues" evidence="2">
    <location>
        <begin position="109"/>
        <end position="121"/>
    </location>
</feature>
<reference evidence="3 4" key="2">
    <citation type="journal article" date="2008" name="Nature">
        <title>The Phaeodactylum genome reveals the evolutionary history of diatom genomes.</title>
        <authorList>
            <person name="Bowler C."/>
            <person name="Allen A.E."/>
            <person name="Badger J.H."/>
            <person name="Grimwood J."/>
            <person name="Jabbari K."/>
            <person name="Kuo A."/>
            <person name="Maheswari U."/>
            <person name="Martens C."/>
            <person name="Maumus F."/>
            <person name="Otillar R.P."/>
            <person name="Rayko E."/>
            <person name="Salamov A."/>
            <person name="Vandepoele K."/>
            <person name="Beszteri B."/>
            <person name="Gruber A."/>
            <person name="Heijde M."/>
            <person name="Katinka M."/>
            <person name="Mock T."/>
            <person name="Valentin K."/>
            <person name="Verret F."/>
            <person name="Berges J.A."/>
            <person name="Brownlee C."/>
            <person name="Cadoret J.P."/>
            <person name="Chiovitti A."/>
            <person name="Choi C.J."/>
            <person name="Coesel S."/>
            <person name="De Martino A."/>
            <person name="Detter J.C."/>
            <person name="Durkin C."/>
            <person name="Falciatore A."/>
            <person name="Fournet J."/>
            <person name="Haruta M."/>
            <person name="Huysman M.J."/>
            <person name="Jenkins B.D."/>
            <person name="Jiroutova K."/>
            <person name="Jorgensen R.E."/>
            <person name="Joubert Y."/>
            <person name="Kaplan A."/>
            <person name="Kroger N."/>
            <person name="Kroth P.G."/>
            <person name="La Roche J."/>
            <person name="Lindquist E."/>
            <person name="Lommer M."/>
            <person name="Martin-Jezequel V."/>
            <person name="Lopez P.J."/>
            <person name="Lucas S."/>
            <person name="Mangogna M."/>
            <person name="McGinnis K."/>
            <person name="Medlin L.K."/>
            <person name="Montsant A."/>
            <person name="Oudot-Le Secq M.P."/>
            <person name="Napoli C."/>
            <person name="Obornik M."/>
            <person name="Parker M.S."/>
            <person name="Petit J.L."/>
            <person name="Porcel B.M."/>
            <person name="Poulsen N."/>
            <person name="Robison M."/>
            <person name="Rychlewski L."/>
            <person name="Rynearson T.A."/>
            <person name="Schmutz J."/>
            <person name="Shapiro H."/>
            <person name="Siaut M."/>
            <person name="Stanley M."/>
            <person name="Sussman M.R."/>
            <person name="Taylor A.R."/>
            <person name="Vardi A."/>
            <person name="von Dassow P."/>
            <person name="Vyverman W."/>
            <person name="Willis A."/>
            <person name="Wyrwicz L.S."/>
            <person name="Rokhsar D.S."/>
            <person name="Weissenbach J."/>
            <person name="Armbrust E.V."/>
            <person name="Green B.R."/>
            <person name="Van de Peer Y."/>
            <person name="Grigoriev I.V."/>
        </authorList>
    </citation>
    <scope>NUCLEOTIDE SEQUENCE [LARGE SCALE GENOMIC DNA]</scope>
    <source>
        <strain evidence="3 4">CCMP1335</strain>
    </source>
</reference>
<dbReference type="AlphaFoldDB" id="B8CEV1"/>
<feature type="compositionally biased region" description="Polar residues" evidence="2">
    <location>
        <begin position="214"/>
        <end position="246"/>
    </location>
</feature>
<dbReference type="Proteomes" id="UP000001449">
    <property type="component" value="Chromosome 20"/>
</dbReference>
<dbReference type="eggNOG" id="ENOG502T2YF">
    <property type="taxonomic scope" value="Eukaryota"/>
</dbReference>
<keyword evidence="4" id="KW-1185">Reference proteome</keyword>
<dbReference type="KEGG" id="tps:THAPSDRAFT_11548"/>
<dbReference type="PANTHER" id="PTHR43189:SF1">
    <property type="entry name" value="ZINC-TYPE ALCOHOL DEHYDROGENASE-LIKE PROTEIN C1198.01"/>
    <property type="match status" value="1"/>
</dbReference>
<evidence type="ECO:0000256" key="1">
    <source>
        <dbReference type="ARBA" id="ARBA00023002"/>
    </source>
</evidence>
<dbReference type="PANTHER" id="PTHR43189">
    <property type="entry name" value="ZINC-TYPE ALCOHOL DEHYDROGENASE-LIKE PROTEIN C1198.01-RELATED"/>
    <property type="match status" value="1"/>
</dbReference>
<feature type="region of interest" description="Disordered" evidence="2">
    <location>
        <begin position="818"/>
        <end position="842"/>
    </location>
</feature>
<dbReference type="PaxDb" id="35128-Thaps11548"/>
<evidence type="ECO:0000313" key="4">
    <source>
        <dbReference type="Proteomes" id="UP000001449"/>
    </source>
</evidence>
<dbReference type="HOGENOM" id="CLU_304136_0_0_1"/>
<dbReference type="EMBL" id="CM000652">
    <property type="protein sequence ID" value="EED88099.1"/>
    <property type="molecule type" value="Genomic_DNA"/>
</dbReference>
<dbReference type="InParanoid" id="B8CEV1"/>
<organism evidence="3 4">
    <name type="scientific">Thalassiosira pseudonana</name>
    <name type="common">Marine diatom</name>
    <name type="synonym">Cyclotella nana</name>
    <dbReference type="NCBI Taxonomy" id="35128"/>
    <lineage>
        <taxon>Eukaryota</taxon>
        <taxon>Sar</taxon>
        <taxon>Stramenopiles</taxon>
        <taxon>Ochrophyta</taxon>
        <taxon>Bacillariophyta</taxon>
        <taxon>Coscinodiscophyceae</taxon>
        <taxon>Thalassiosirophycidae</taxon>
        <taxon>Thalassiosirales</taxon>
        <taxon>Thalassiosiraceae</taxon>
        <taxon>Thalassiosira</taxon>
    </lineage>
</organism>
<name>B8CEV1_THAPS</name>
<reference evidence="3 4" key="1">
    <citation type="journal article" date="2004" name="Science">
        <title>The genome of the diatom Thalassiosira pseudonana: ecology, evolution, and metabolism.</title>
        <authorList>
            <person name="Armbrust E.V."/>
            <person name="Berges J.A."/>
            <person name="Bowler C."/>
            <person name="Green B.R."/>
            <person name="Martinez D."/>
            <person name="Putnam N.H."/>
            <person name="Zhou S."/>
            <person name="Allen A.E."/>
            <person name="Apt K.E."/>
            <person name="Bechner M."/>
            <person name="Brzezinski M.A."/>
            <person name="Chaal B.K."/>
            <person name="Chiovitti A."/>
            <person name="Davis A.K."/>
            <person name="Demarest M.S."/>
            <person name="Detter J.C."/>
            <person name="Glavina T."/>
            <person name="Goodstein D."/>
            <person name="Hadi M.Z."/>
            <person name="Hellsten U."/>
            <person name="Hildebrand M."/>
            <person name="Jenkins B.D."/>
            <person name="Jurka J."/>
            <person name="Kapitonov V.V."/>
            <person name="Kroger N."/>
            <person name="Lau W.W."/>
            <person name="Lane T.W."/>
            <person name="Larimer F.W."/>
            <person name="Lippmeier J.C."/>
            <person name="Lucas S."/>
            <person name="Medina M."/>
            <person name="Montsant A."/>
            <person name="Obornik M."/>
            <person name="Parker M.S."/>
            <person name="Palenik B."/>
            <person name="Pazour G.J."/>
            <person name="Richardson P.M."/>
            <person name="Rynearson T.A."/>
            <person name="Saito M.A."/>
            <person name="Schwartz D.C."/>
            <person name="Thamatrakoln K."/>
            <person name="Valentin K."/>
            <person name="Vardi A."/>
            <person name="Wilkerson F.P."/>
            <person name="Rokhsar D.S."/>
        </authorList>
    </citation>
    <scope>NUCLEOTIDE SEQUENCE [LARGE SCALE GENOMIC DNA]</scope>
    <source>
        <strain evidence="3 4">CCMP1335</strain>
    </source>
</reference>
<dbReference type="RefSeq" id="XP_002294739.1">
    <property type="nucleotide sequence ID" value="XM_002294703.1"/>
</dbReference>
<evidence type="ECO:0000313" key="3">
    <source>
        <dbReference type="EMBL" id="EED88099.1"/>
    </source>
</evidence>
<dbReference type="InterPro" id="IPR011032">
    <property type="entry name" value="GroES-like_sf"/>
</dbReference>
<dbReference type="GO" id="GO:0016491">
    <property type="term" value="F:oxidoreductase activity"/>
    <property type="evidence" value="ECO:0000318"/>
    <property type="project" value="GO_Central"/>
</dbReference>
<dbReference type="CDD" id="cd08273">
    <property type="entry name" value="MDR8"/>
    <property type="match status" value="1"/>
</dbReference>
<dbReference type="SUPFAM" id="SSF50129">
    <property type="entry name" value="GroES-like"/>
    <property type="match status" value="1"/>
</dbReference>
<evidence type="ECO:0000256" key="2">
    <source>
        <dbReference type="SAM" id="MobiDB-lite"/>
    </source>
</evidence>
<feature type="region of interest" description="Disordered" evidence="2">
    <location>
        <begin position="67"/>
        <end position="141"/>
    </location>
</feature>
<protein>
    <submittedName>
        <fullName evidence="3">Uncharacterized protein</fullName>
    </submittedName>
</protein>
<dbReference type="Gene3D" id="3.40.50.720">
    <property type="entry name" value="NAD(P)-binding Rossmann-like Domain"/>
    <property type="match status" value="1"/>
</dbReference>